<dbReference type="InterPro" id="IPR026891">
    <property type="entry name" value="Fn3-like"/>
</dbReference>
<dbReference type="Gene3D" id="2.60.40.10">
    <property type="entry name" value="Immunoglobulins"/>
    <property type="match status" value="1"/>
</dbReference>
<dbReference type="GO" id="GO:0005975">
    <property type="term" value="P:carbohydrate metabolic process"/>
    <property type="evidence" value="ECO:0007669"/>
    <property type="project" value="InterPro"/>
</dbReference>
<comment type="similarity">
    <text evidence="1">Belongs to the glycosyl hydrolase 3 family.</text>
</comment>
<dbReference type="InterPro" id="IPR036881">
    <property type="entry name" value="Glyco_hydro_3_C_sf"/>
</dbReference>
<dbReference type="Pfam" id="PF01915">
    <property type="entry name" value="Glyco_hydro_3_C"/>
    <property type="match status" value="1"/>
</dbReference>
<dbReference type="EC" id="3.2.1.21" evidence="4"/>
<evidence type="ECO:0000259" key="3">
    <source>
        <dbReference type="SMART" id="SM01217"/>
    </source>
</evidence>
<dbReference type="GO" id="GO:0008422">
    <property type="term" value="F:beta-glucosidase activity"/>
    <property type="evidence" value="ECO:0007669"/>
    <property type="project" value="UniProtKB-EC"/>
</dbReference>
<dbReference type="Proteomes" id="UP000095447">
    <property type="component" value="Unassembled WGS sequence"/>
</dbReference>
<feature type="domain" description="Fibronectin type III-like" evidence="3">
    <location>
        <begin position="154"/>
        <end position="229"/>
    </location>
</feature>
<dbReference type="Gene3D" id="3.20.20.300">
    <property type="entry name" value="Glycoside hydrolase, family 3, N-terminal domain"/>
    <property type="match status" value="1"/>
</dbReference>
<accession>A0A173XZW1</accession>
<sequence>MVEKVKKAFPHVIVVMNVGGIVDTKWFRDCDEIQSVLMAWQGGMEGGLATADILCGDVNPSGKLSDTYAKDLEDYPSTANFHESAFYVDYTEDIYVGYRYFETIPGAAERVNYPFGFGLSYTDFDWKVTGASEENGVITVLTEVTNTGKTAGKEVIQLYYGAPQGKLGKPAKVLGAFKKTSLLQPGERQILTLKLPVNQMVSYDDLGKVCKSAYVLEAGEYVIYIGTNVRDAVKIDFTYVVKEDTVTEQLSQKAAPYHLQERMLADGSYEELPQREYVEEEGLPRQDKYAIGLPCPDTRGQKGIDFLDFLDSKGVRFSDVADGKMTLDEFMDILTLDDCINLLGGQPNTGCANTFGMGNLPEYGVPNVMTADGPAGLRILPKCGVNTTAWPCATLLASTWDEELVEKVGKAGAEEVKENNISIWLTPACNIHRSPLCGRNFEYYSEDPYLAGKTGAAMVRGIQSQHIGASVKHFAANNKETNRKDSDSRVSERALREIYLKQFEIIVKEAHPYTIMSSYNLINGIHASENKELLTGILRDEWGFDGMVTTDWWTFGEHYRETKAGNDIKMAAGYPERIKEAYEKGFITEGEIRLSARRILNMILKID</sequence>
<evidence type="ECO:0000256" key="1">
    <source>
        <dbReference type="ARBA" id="ARBA00005336"/>
    </source>
</evidence>
<gene>
    <name evidence="4" type="primary">bglB_1</name>
    <name evidence="4" type="ORF">ERS852395_00703</name>
</gene>
<reference evidence="4 5" key="1">
    <citation type="submission" date="2015-09" db="EMBL/GenBank/DDBJ databases">
        <authorList>
            <consortium name="Pathogen Informatics"/>
        </authorList>
    </citation>
    <scope>NUCLEOTIDE SEQUENCE [LARGE SCALE GENOMIC DNA]</scope>
    <source>
        <strain evidence="4 5">2789STDY5608838</strain>
    </source>
</reference>
<dbReference type="InterPro" id="IPR050288">
    <property type="entry name" value="Cellulose_deg_GH3"/>
</dbReference>
<proteinExistence type="inferred from homology"/>
<dbReference type="InterPro" id="IPR013783">
    <property type="entry name" value="Ig-like_fold"/>
</dbReference>
<evidence type="ECO:0000313" key="5">
    <source>
        <dbReference type="Proteomes" id="UP000095447"/>
    </source>
</evidence>
<evidence type="ECO:0000313" key="4">
    <source>
        <dbReference type="EMBL" id="CUN56125.1"/>
    </source>
</evidence>
<dbReference type="InterPro" id="IPR017853">
    <property type="entry name" value="GH"/>
</dbReference>
<protein>
    <submittedName>
        <fullName evidence="4">Thermostable beta-glucosidase B</fullName>
        <ecNumber evidence="4">3.2.1.21</ecNumber>
    </submittedName>
</protein>
<evidence type="ECO:0000256" key="2">
    <source>
        <dbReference type="ARBA" id="ARBA00022801"/>
    </source>
</evidence>
<dbReference type="AlphaFoldDB" id="A0A173XZW1"/>
<dbReference type="InterPro" id="IPR001764">
    <property type="entry name" value="Glyco_hydro_3_N"/>
</dbReference>
<organism evidence="4 5">
    <name type="scientific">Blautia obeum</name>
    <dbReference type="NCBI Taxonomy" id="40520"/>
    <lineage>
        <taxon>Bacteria</taxon>
        <taxon>Bacillati</taxon>
        <taxon>Bacillota</taxon>
        <taxon>Clostridia</taxon>
        <taxon>Lachnospirales</taxon>
        <taxon>Lachnospiraceae</taxon>
        <taxon>Blautia</taxon>
    </lineage>
</organism>
<dbReference type="EMBL" id="CYZA01000002">
    <property type="protein sequence ID" value="CUN56125.1"/>
    <property type="molecule type" value="Genomic_DNA"/>
</dbReference>
<dbReference type="SUPFAM" id="SSF51445">
    <property type="entry name" value="(Trans)glycosidases"/>
    <property type="match status" value="1"/>
</dbReference>
<dbReference type="InterPro" id="IPR002772">
    <property type="entry name" value="Glyco_hydro_3_C"/>
</dbReference>
<dbReference type="PANTHER" id="PTHR42715">
    <property type="entry name" value="BETA-GLUCOSIDASE"/>
    <property type="match status" value="1"/>
</dbReference>
<dbReference type="SMART" id="SM01217">
    <property type="entry name" value="Fn3_like"/>
    <property type="match status" value="1"/>
</dbReference>
<dbReference type="Gene3D" id="3.40.50.1700">
    <property type="entry name" value="Glycoside hydrolase family 3 C-terminal domain"/>
    <property type="match status" value="1"/>
</dbReference>
<dbReference type="Pfam" id="PF14310">
    <property type="entry name" value="Fn3-like"/>
    <property type="match status" value="1"/>
</dbReference>
<dbReference type="PANTHER" id="PTHR42715:SF10">
    <property type="entry name" value="BETA-GLUCOSIDASE"/>
    <property type="match status" value="1"/>
</dbReference>
<keyword evidence="4" id="KW-0326">Glycosidase</keyword>
<keyword evidence="2 4" id="KW-0378">Hydrolase</keyword>
<dbReference type="Pfam" id="PF00933">
    <property type="entry name" value="Glyco_hydro_3"/>
    <property type="match status" value="1"/>
</dbReference>
<dbReference type="InterPro" id="IPR036962">
    <property type="entry name" value="Glyco_hydro_3_N_sf"/>
</dbReference>
<dbReference type="PRINTS" id="PR00133">
    <property type="entry name" value="GLHYDRLASE3"/>
</dbReference>
<dbReference type="SUPFAM" id="SSF52279">
    <property type="entry name" value="Beta-D-glucan exohydrolase, C-terminal domain"/>
    <property type="match status" value="1"/>
</dbReference>
<name>A0A173XZW1_9FIRM</name>